<sequence>HEVAGAQGVTVPPSQCAPPGAQQGNHPRQRGADSDGKRTQARDCTGLVCCAPSEHRTQARDWCAALPRSTGLRHGTGVLRSLGAQDSGTGLVCCAPSGSHKQEQDGSGLHAGSKQEQDGSGLHAGSKQEQDGSGLHAGSKQEQDGSGLHAGSKQEQDGSGLHAGSKQEQDGSGLHAGSKQEQDGSGLHAGTRSGGELLSPAGSHWHTVQGRAASPAHAQWARASFTGASSLASTPPRGARASFTRAGGAIGTKSGGEQLRQWPEADDPGQVEHRHRQVEGLLPAGSRSGRLLLSRCEVEGPRCRQQAQLKRVFYFQKTQEHRNKRQNGAEVQAGTRTHTDRPTRSRQDTPGAWNLNTGQGR</sequence>
<evidence type="ECO:0000313" key="3">
    <source>
        <dbReference type="Proteomes" id="UP000472267"/>
    </source>
</evidence>
<organism evidence="2 3">
    <name type="scientific">Salarias fasciatus</name>
    <name type="common">Jewelled blenny</name>
    <name type="synonym">Blennius fasciatus</name>
    <dbReference type="NCBI Taxonomy" id="181472"/>
    <lineage>
        <taxon>Eukaryota</taxon>
        <taxon>Metazoa</taxon>
        <taxon>Chordata</taxon>
        <taxon>Craniata</taxon>
        <taxon>Vertebrata</taxon>
        <taxon>Euteleostomi</taxon>
        <taxon>Actinopterygii</taxon>
        <taxon>Neopterygii</taxon>
        <taxon>Teleostei</taxon>
        <taxon>Neoteleostei</taxon>
        <taxon>Acanthomorphata</taxon>
        <taxon>Ovalentaria</taxon>
        <taxon>Blenniimorphae</taxon>
        <taxon>Blenniiformes</taxon>
        <taxon>Blennioidei</taxon>
        <taxon>Blenniidae</taxon>
        <taxon>Salariinae</taxon>
        <taxon>Salarias</taxon>
    </lineage>
</organism>
<dbReference type="Proteomes" id="UP000472267">
    <property type="component" value="Chromosome 17"/>
</dbReference>
<dbReference type="InParanoid" id="A0A672HFG6"/>
<reference evidence="2" key="2">
    <citation type="submission" date="2025-08" db="UniProtKB">
        <authorList>
            <consortium name="Ensembl"/>
        </authorList>
    </citation>
    <scope>IDENTIFICATION</scope>
</reference>
<reference evidence="2" key="1">
    <citation type="submission" date="2019-06" db="EMBL/GenBank/DDBJ databases">
        <authorList>
            <consortium name="Wellcome Sanger Institute Data Sharing"/>
        </authorList>
    </citation>
    <scope>NUCLEOTIDE SEQUENCE [LARGE SCALE GENOMIC DNA]</scope>
</reference>
<dbReference type="Ensembl" id="ENSSFAT00005028874.1">
    <property type="protein sequence ID" value="ENSSFAP00005027817.1"/>
    <property type="gene ID" value="ENSSFAG00005014191.1"/>
</dbReference>
<feature type="region of interest" description="Disordered" evidence="1">
    <location>
        <begin position="1"/>
        <end position="40"/>
    </location>
</feature>
<evidence type="ECO:0000256" key="1">
    <source>
        <dbReference type="SAM" id="MobiDB-lite"/>
    </source>
</evidence>
<keyword evidence="3" id="KW-1185">Reference proteome</keyword>
<feature type="compositionally biased region" description="Basic and acidic residues" evidence="1">
    <location>
        <begin position="30"/>
        <end position="40"/>
    </location>
</feature>
<name>A0A672HFG6_SALFA</name>
<reference evidence="2" key="3">
    <citation type="submission" date="2025-09" db="UniProtKB">
        <authorList>
            <consortium name="Ensembl"/>
        </authorList>
    </citation>
    <scope>IDENTIFICATION</scope>
</reference>
<protein>
    <submittedName>
        <fullName evidence="2">Uncharacterized protein</fullName>
    </submittedName>
</protein>
<accession>A0A672HFG6</accession>
<feature type="compositionally biased region" description="Basic and acidic residues" evidence="1">
    <location>
        <begin position="337"/>
        <end position="347"/>
    </location>
</feature>
<evidence type="ECO:0000313" key="2">
    <source>
        <dbReference type="Ensembl" id="ENSSFAP00005027817.1"/>
    </source>
</evidence>
<feature type="region of interest" description="Disordered" evidence="1">
    <location>
        <begin position="318"/>
        <end position="361"/>
    </location>
</feature>
<feature type="region of interest" description="Disordered" evidence="1">
    <location>
        <begin position="93"/>
        <end position="275"/>
    </location>
</feature>
<dbReference type="AlphaFoldDB" id="A0A672HFG6"/>
<proteinExistence type="predicted"/>